<gene>
    <name evidence="2" type="ORF">C5O25_04530</name>
</gene>
<dbReference type="GeneID" id="93423289"/>
<evidence type="ECO:0000313" key="3">
    <source>
        <dbReference type="Proteomes" id="UP000244925"/>
    </source>
</evidence>
<evidence type="ECO:0000313" key="2">
    <source>
        <dbReference type="EMBL" id="PWB08439.1"/>
    </source>
</evidence>
<name>A0A2V1IZ75_9BACT</name>
<reference evidence="3" key="1">
    <citation type="submission" date="2018-02" db="EMBL/GenBank/DDBJ databases">
        <authorList>
            <person name="Clavel T."/>
            <person name="Strowig T."/>
        </authorList>
    </citation>
    <scope>NUCLEOTIDE SEQUENCE [LARGE SCALE GENOMIC DNA]</scope>
    <source>
        <strain evidence="3">DSM 100764</strain>
    </source>
</reference>
<keyword evidence="1" id="KW-1133">Transmembrane helix</keyword>
<feature type="transmembrane region" description="Helical" evidence="1">
    <location>
        <begin position="40"/>
        <end position="57"/>
    </location>
</feature>
<comment type="caution">
    <text evidence="2">The sequence shown here is derived from an EMBL/GenBank/DDBJ whole genome shotgun (WGS) entry which is preliminary data.</text>
</comment>
<feature type="transmembrane region" description="Helical" evidence="1">
    <location>
        <begin position="202"/>
        <end position="223"/>
    </location>
</feature>
<dbReference type="Proteomes" id="UP000244925">
    <property type="component" value="Unassembled WGS sequence"/>
</dbReference>
<keyword evidence="1" id="KW-0812">Transmembrane</keyword>
<keyword evidence="1" id="KW-0472">Membrane</keyword>
<evidence type="ECO:0000256" key="1">
    <source>
        <dbReference type="SAM" id="Phobius"/>
    </source>
</evidence>
<protein>
    <submittedName>
        <fullName evidence="2">Uncharacterized protein</fullName>
    </submittedName>
</protein>
<proteinExistence type="predicted"/>
<dbReference type="AlphaFoldDB" id="A0A2V1IZ75"/>
<feature type="transmembrane region" description="Helical" evidence="1">
    <location>
        <begin position="69"/>
        <end position="93"/>
    </location>
</feature>
<organism evidence="2 3">
    <name type="scientific">Paramuribaculum intestinale</name>
    <dbReference type="NCBI Taxonomy" id="2094151"/>
    <lineage>
        <taxon>Bacteria</taxon>
        <taxon>Pseudomonadati</taxon>
        <taxon>Bacteroidota</taxon>
        <taxon>Bacteroidia</taxon>
        <taxon>Bacteroidales</taxon>
        <taxon>Muribaculaceae</taxon>
        <taxon>Paramuribaculum</taxon>
    </lineage>
</organism>
<accession>A0A2V1IZ75</accession>
<feature type="transmembrane region" description="Helical" evidence="1">
    <location>
        <begin position="113"/>
        <end position="132"/>
    </location>
</feature>
<dbReference type="EMBL" id="PUBV01000006">
    <property type="protein sequence ID" value="PWB08439.1"/>
    <property type="molecule type" value="Genomic_DNA"/>
</dbReference>
<feature type="transmembrane region" description="Helical" evidence="1">
    <location>
        <begin position="170"/>
        <end position="190"/>
    </location>
</feature>
<dbReference type="RefSeq" id="WP_107035542.1">
    <property type="nucleotide sequence ID" value="NZ_CAONGC010000001.1"/>
</dbReference>
<sequence length="445" mass="51508">MATDIQHENLDGIFRLWLNWVMVAGAISLLVILSLWLPPAAMPVLAIVFQIGFFMQVRANRRKKMPSCYILPFLATRIFFWTAVVMVAVLYLYSRHLIENIFDGDTINAEIPFITVLIIGPVAVAVTLFAVARGGRLRFCRDCKIRNGFPAERGFLGNLFSQEGTYQTRMLLNVSALVTLVGWVYYFLAYVNVNLNEPDRLVFFWTPLILFIITIVVMAVRYLGLCNYYEQHFEGSGQQMRRSTMLRYIIIADNTIVLRKPQSDPDMDMGFTAACYDTPASLVIPHRQSIPDDEAHTLFKEIMDVDADIRPMYVTDNGNADCNIFHYLCFLSEESAATLAAKRPDLEFATIYHISRLIDSKQTARLLSAEIYRLHTMAMAWKTYDTHGDRRYKIKHYQPTFRLRDVHKWHIDFNDSKWLSISEFNADSPFFRLRRFWKKHITGNA</sequence>
<feature type="transmembrane region" description="Helical" evidence="1">
    <location>
        <begin position="12"/>
        <end position="34"/>
    </location>
</feature>
<keyword evidence="3" id="KW-1185">Reference proteome</keyword>